<accession>A0ABN9XQH1</accession>
<reference evidence="1" key="1">
    <citation type="submission" date="2023-10" db="EMBL/GenBank/DDBJ databases">
        <authorList>
            <person name="Chen Y."/>
            <person name="Shah S."/>
            <person name="Dougan E. K."/>
            <person name="Thang M."/>
            <person name="Chan C."/>
        </authorList>
    </citation>
    <scope>NUCLEOTIDE SEQUENCE [LARGE SCALE GENOMIC DNA]</scope>
</reference>
<feature type="non-terminal residue" evidence="1">
    <location>
        <position position="160"/>
    </location>
</feature>
<comment type="caution">
    <text evidence="1">The sequence shown here is derived from an EMBL/GenBank/DDBJ whole genome shotgun (WGS) entry which is preliminary data.</text>
</comment>
<dbReference type="EMBL" id="CAUYUJ010021014">
    <property type="protein sequence ID" value="CAK0902007.1"/>
    <property type="molecule type" value="Genomic_DNA"/>
</dbReference>
<sequence length="160" mass="17185">GTYRASASLCVPLDAVRPARRPPGLRAHSAPARAAGEKDSLWAAVPWRGAGPAGRRRRLCCAGVARSALRASVLAGHRGQAALRHVPLPCAALCTDLRTLPSDLERTFRTASSWKSGPARGRQGLGGCLGLHAIRCCLGCEPFCLIVWLLRPFRRIFSRL</sequence>
<name>A0ABN9XQH1_9DINO</name>
<gene>
    <name evidence="1" type="ORF">PCOR1329_LOCUS78780</name>
</gene>
<dbReference type="Proteomes" id="UP001189429">
    <property type="component" value="Unassembled WGS sequence"/>
</dbReference>
<feature type="non-terminal residue" evidence="1">
    <location>
        <position position="1"/>
    </location>
</feature>
<proteinExistence type="predicted"/>
<evidence type="ECO:0000313" key="1">
    <source>
        <dbReference type="EMBL" id="CAK0902007.1"/>
    </source>
</evidence>
<keyword evidence="2" id="KW-1185">Reference proteome</keyword>
<organism evidence="1 2">
    <name type="scientific">Prorocentrum cordatum</name>
    <dbReference type="NCBI Taxonomy" id="2364126"/>
    <lineage>
        <taxon>Eukaryota</taxon>
        <taxon>Sar</taxon>
        <taxon>Alveolata</taxon>
        <taxon>Dinophyceae</taxon>
        <taxon>Prorocentrales</taxon>
        <taxon>Prorocentraceae</taxon>
        <taxon>Prorocentrum</taxon>
    </lineage>
</organism>
<protein>
    <submittedName>
        <fullName evidence="1">Uncharacterized protein</fullName>
    </submittedName>
</protein>
<evidence type="ECO:0000313" key="2">
    <source>
        <dbReference type="Proteomes" id="UP001189429"/>
    </source>
</evidence>